<protein>
    <submittedName>
        <fullName evidence="1">Uncharacterized protein</fullName>
    </submittedName>
</protein>
<evidence type="ECO:0000313" key="2">
    <source>
        <dbReference type="Proteomes" id="UP001196413"/>
    </source>
</evidence>
<sequence length="57" mass="6502">MAQPAVGPPMSQKPPHVNDYGRSELKFLVDNVVRDLSSFDIHIHLLDSYIKNIQKKL</sequence>
<gene>
    <name evidence="1" type="ORF">KIN20_033100</name>
</gene>
<proteinExistence type="predicted"/>
<accession>A0AAD5WI53</accession>
<reference evidence="1" key="1">
    <citation type="submission" date="2021-06" db="EMBL/GenBank/DDBJ databases">
        <title>Parelaphostrongylus tenuis whole genome reference sequence.</title>
        <authorList>
            <person name="Garwood T.J."/>
            <person name="Larsen P.A."/>
            <person name="Fountain-Jones N.M."/>
            <person name="Garbe J.R."/>
            <person name="Macchietto M.G."/>
            <person name="Kania S.A."/>
            <person name="Gerhold R.W."/>
            <person name="Richards J.E."/>
            <person name="Wolf T.M."/>
        </authorList>
    </citation>
    <scope>NUCLEOTIDE SEQUENCE</scope>
    <source>
        <strain evidence="1">MNPRO001-30</strain>
        <tissue evidence="1">Meninges</tissue>
    </source>
</reference>
<name>A0AAD5WI53_PARTN</name>
<comment type="caution">
    <text evidence="1">The sequence shown here is derived from an EMBL/GenBank/DDBJ whole genome shotgun (WGS) entry which is preliminary data.</text>
</comment>
<organism evidence="1 2">
    <name type="scientific">Parelaphostrongylus tenuis</name>
    <name type="common">Meningeal worm</name>
    <dbReference type="NCBI Taxonomy" id="148309"/>
    <lineage>
        <taxon>Eukaryota</taxon>
        <taxon>Metazoa</taxon>
        <taxon>Ecdysozoa</taxon>
        <taxon>Nematoda</taxon>
        <taxon>Chromadorea</taxon>
        <taxon>Rhabditida</taxon>
        <taxon>Rhabditina</taxon>
        <taxon>Rhabditomorpha</taxon>
        <taxon>Strongyloidea</taxon>
        <taxon>Metastrongylidae</taxon>
        <taxon>Parelaphostrongylus</taxon>
    </lineage>
</organism>
<dbReference type="Proteomes" id="UP001196413">
    <property type="component" value="Unassembled WGS sequence"/>
</dbReference>
<keyword evidence="2" id="KW-1185">Reference proteome</keyword>
<dbReference type="AlphaFoldDB" id="A0AAD5WI53"/>
<dbReference type="EMBL" id="JAHQIW010006929">
    <property type="protein sequence ID" value="KAJ1371197.1"/>
    <property type="molecule type" value="Genomic_DNA"/>
</dbReference>
<evidence type="ECO:0000313" key="1">
    <source>
        <dbReference type="EMBL" id="KAJ1371197.1"/>
    </source>
</evidence>